<reference evidence="2 3" key="1">
    <citation type="submission" date="2017-02" db="EMBL/GenBank/DDBJ databases">
        <authorList>
            <person name="Peterson S.W."/>
        </authorList>
    </citation>
    <scope>NUCLEOTIDE SEQUENCE [LARGE SCALE GENOMIC DNA]</scope>
    <source>
        <strain evidence="2 3">DSM 24412</strain>
    </source>
</reference>
<keyword evidence="2" id="KW-0255">Endonuclease</keyword>
<dbReference type="AlphaFoldDB" id="A0A1T5HUL5"/>
<name>A0A1T5HUL5_9BACT</name>
<accession>A0A1T5HUL5</accession>
<dbReference type="OrthoDB" id="9204522at2"/>
<dbReference type="KEGG" id="asx:CDL62_14770"/>
<evidence type="ECO:0000259" key="1">
    <source>
        <dbReference type="Pfam" id="PF15515"/>
    </source>
</evidence>
<dbReference type="Gene3D" id="3.40.210.20">
    <property type="entry name" value="MvaI/BcnI restriction endonuclease, catalytic domain"/>
    <property type="match status" value="1"/>
</dbReference>
<dbReference type="InterPro" id="IPR043004">
    <property type="entry name" value="MvaI_BcnI_cat"/>
</dbReference>
<protein>
    <submittedName>
        <fullName evidence="2">MvaI/BcnI restriction endonuclease family protein</fullName>
    </submittedName>
</protein>
<keyword evidence="2" id="KW-0540">Nuclease</keyword>
<organism evidence="2 3">
    <name type="scientific">Alkalitalea saponilacus</name>
    <dbReference type="NCBI Taxonomy" id="889453"/>
    <lineage>
        <taxon>Bacteria</taxon>
        <taxon>Pseudomonadati</taxon>
        <taxon>Bacteroidota</taxon>
        <taxon>Bacteroidia</taxon>
        <taxon>Marinilabiliales</taxon>
        <taxon>Marinilabiliaceae</taxon>
        <taxon>Alkalitalea</taxon>
    </lineage>
</organism>
<sequence>MRVLTLAEQTKIKLLTKNQVSISLIEPTETGLKKSIMDATGSVRSFLKDNNIHDYDIQGQGPENKVQIDAIIYQDFQVIQSTASLYRPQTKKGDPRIWFSGLTKIANPNDLIALVFYSGSFHIFNLTQLNVEALLNSNLVNPLKELISEISGKANEIAFELLAMLRKVASSGPIPSMVAADTSVGRTLETALGIDINSSKQPDYKGIELKSFRSSRTNRKNLFAQVPEWSLSKFKSSAEILHAFGYHREEDFKLYCTVSAITRNSQGLALRLDSDIKQLVENSNNPEIGDFVVWTLNTLHNRLLEKHKETFWVEATSTYIDGLEHFQYSIVEHTKKPITSQFDILVDQGIITLDHLIKRNSTGKVVEKGPIFKIKPKGLDLLFPPSEKYNLI</sequence>
<dbReference type="Gene3D" id="3.30.70.3570">
    <property type="entry name" value="MvaI/BcnI restriction endonuclease, recognition domain"/>
    <property type="match status" value="1"/>
</dbReference>
<feature type="domain" description="MvaI/BcnI restriction endonuclease" evidence="1">
    <location>
        <begin position="162"/>
        <end position="383"/>
    </location>
</feature>
<gene>
    <name evidence="2" type="ORF">SAMN03080601_03548</name>
</gene>
<dbReference type="GO" id="GO:0004519">
    <property type="term" value="F:endonuclease activity"/>
    <property type="evidence" value="ECO:0007669"/>
    <property type="project" value="UniProtKB-KW"/>
</dbReference>
<dbReference type="InterPro" id="IPR043005">
    <property type="entry name" value="MvaI_BcnI_rec"/>
</dbReference>
<dbReference type="STRING" id="889453.SAMN03080601_03548"/>
<dbReference type="Proteomes" id="UP000191055">
    <property type="component" value="Unassembled WGS sequence"/>
</dbReference>
<keyword evidence="2" id="KW-0378">Hydrolase</keyword>
<dbReference type="EMBL" id="FUYV01000054">
    <property type="protein sequence ID" value="SKC24251.1"/>
    <property type="molecule type" value="Genomic_DNA"/>
</dbReference>
<keyword evidence="3" id="KW-1185">Reference proteome</keyword>
<dbReference type="InterPro" id="IPR029127">
    <property type="entry name" value="MvaI_BcnI"/>
</dbReference>
<dbReference type="KEGG" id="asx:CDL62_15465"/>
<dbReference type="CDD" id="cd22347">
    <property type="entry name" value="PDDEXK_nuclease"/>
    <property type="match status" value="1"/>
</dbReference>
<evidence type="ECO:0000313" key="2">
    <source>
        <dbReference type="EMBL" id="SKC24251.1"/>
    </source>
</evidence>
<dbReference type="RefSeq" id="WP_079559185.1">
    <property type="nucleotide sequence ID" value="NZ_CP021904.1"/>
</dbReference>
<proteinExistence type="predicted"/>
<dbReference type="Pfam" id="PF15515">
    <property type="entry name" value="MvaI_BcnI"/>
    <property type="match status" value="1"/>
</dbReference>
<evidence type="ECO:0000313" key="3">
    <source>
        <dbReference type="Proteomes" id="UP000191055"/>
    </source>
</evidence>